<dbReference type="CDD" id="cd02440">
    <property type="entry name" value="AdoMet_MTases"/>
    <property type="match status" value="1"/>
</dbReference>
<evidence type="ECO:0000256" key="1">
    <source>
        <dbReference type="ARBA" id="ARBA00008361"/>
    </source>
</evidence>
<dbReference type="Gene3D" id="3.40.50.150">
    <property type="entry name" value="Vaccinia Virus protein VP39"/>
    <property type="match status" value="1"/>
</dbReference>
<reference evidence="6 7" key="1">
    <citation type="submission" date="2024-02" db="EMBL/GenBank/DDBJ databases">
        <authorList>
            <person name="Chen Y."/>
            <person name="Shah S."/>
            <person name="Dougan E. K."/>
            <person name="Thang M."/>
            <person name="Chan C."/>
        </authorList>
    </citation>
    <scope>NUCLEOTIDE SEQUENCE [LARGE SCALE GENOMIC DNA]</scope>
</reference>
<evidence type="ECO:0000256" key="3">
    <source>
        <dbReference type="ARBA" id="ARBA00022679"/>
    </source>
</evidence>
<comment type="caution">
    <text evidence="6">The sequence shown here is derived from an EMBL/GenBank/DDBJ whole genome shotgun (WGS) entry which is preliminary data.</text>
</comment>
<evidence type="ECO:0000256" key="4">
    <source>
        <dbReference type="SAM" id="MobiDB-lite"/>
    </source>
</evidence>
<dbReference type="PANTHER" id="PTHR12176:SF79">
    <property type="entry name" value="METHYLTRANSFERASE TYPE 11 DOMAIN-CONTAINING PROTEIN"/>
    <property type="match status" value="1"/>
</dbReference>
<organism evidence="6 7">
    <name type="scientific">Durusdinium trenchii</name>
    <dbReference type="NCBI Taxonomy" id="1381693"/>
    <lineage>
        <taxon>Eukaryota</taxon>
        <taxon>Sar</taxon>
        <taxon>Alveolata</taxon>
        <taxon>Dinophyceae</taxon>
        <taxon>Suessiales</taxon>
        <taxon>Symbiodiniaceae</taxon>
        <taxon>Durusdinium</taxon>
    </lineage>
</organism>
<comment type="similarity">
    <text evidence="1">Belongs to the methyltransferase superfamily.</text>
</comment>
<keyword evidence="3" id="KW-0808">Transferase</keyword>
<dbReference type="InterPro" id="IPR013216">
    <property type="entry name" value="Methyltransf_11"/>
</dbReference>
<dbReference type="PANTHER" id="PTHR12176">
    <property type="entry name" value="SAM-DEPENDENT METHYLTRANSFERASE SUPERFAMILY PROTEIN"/>
    <property type="match status" value="1"/>
</dbReference>
<protein>
    <recommendedName>
        <fullName evidence="5">Methyltransferase type 11 domain-containing protein</fullName>
    </recommendedName>
</protein>
<proteinExistence type="inferred from homology"/>
<dbReference type="InterPro" id="IPR051419">
    <property type="entry name" value="Lys/N-term_MeTrsfase_sf"/>
</dbReference>
<name>A0ABP0PE04_9DINO</name>
<gene>
    <name evidence="6" type="ORF">CCMP2556_LOCUS36387</name>
</gene>
<evidence type="ECO:0000313" key="6">
    <source>
        <dbReference type="EMBL" id="CAK9073848.1"/>
    </source>
</evidence>
<evidence type="ECO:0000313" key="7">
    <source>
        <dbReference type="Proteomes" id="UP001642484"/>
    </source>
</evidence>
<feature type="domain" description="Methyltransferase type 11" evidence="5">
    <location>
        <begin position="886"/>
        <end position="986"/>
    </location>
</feature>
<evidence type="ECO:0000256" key="2">
    <source>
        <dbReference type="ARBA" id="ARBA00022603"/>
    </source>
</evidence>
<feature type="region of interest" description="Disordered" evidence="4">
    <location>
        <begin position="546"/>
        <end position="608"/>
    </location>
</feature>
<accession>A0ABP0PE04</accession>
<keyword evidence="7" id="KW-1185">Reference proteome</keyword>
<sequence>MQANISGKSDLLFQFLSINSNANASSQGCHHFGLAAVFKTEWAATLAQVQVNAMNYWMDRLRHASADHCEGAVRTAIDSTAPLTFDLPDATQNETGLCTRALQDIQKSLWSRVVDISKSMIDLKSAVEKAKNLVSTLTEVRQSISNKEPVTETIVKRVQALSSIKDCKKLLTESEGLSEADASARDSLTQAWDQFQPHVPDVQAEFSKFVKFMNKQWHPGQDGTDFEAGEISLLLSEHETGLLFAEIGRACYAGLVECYVTQGTTLAEQTIALMMSNFIRTLASWTETSKQDPSVPEGLALWKLLMKHLDGISKLGPDCQSNVAQSATNAVNRLAEMLYVGGKTHVKQRLESDGVEKGIEKVTNELADPMPDKLGCMISTLKQGYSWTTSGLEVTVEAIENPTGAILQPYLSLYVRIKSLDMKILEELLPEKHGLAVTFLSTFEKTVKAYLTTVEHDVEESLEGLKQYRDIIPALESWDIDPVMWIFEDFRAVAAKVLTYLAVGDYIIHSDHERYKEKGALGKVMQFVGSVGMSKADLPAEVLKRLESKPEPEPAPKAMTKARAAPKRKKTAKTQPEQDGDEDQEEENKRLKREPAVEKTELSEPMGEVQVDATRTIRESIFRKLVEALGHSLSGDVGADGIFIPPVPGELMQGPMDGRTVWELCPSPGVCVAFGDDAETQQEEAIEEILKLDMACAGHVDWTTFVDFTNVAAAGGANSLATRGRGIQDLQFVTSSVRFSVTFKVTGLDPDPQISGWRGERLGWRKPGCPAEVVRKRLLFYGPQSLLEAVRNRPGPGKRSWDVKDGRVSDSDAMDVRSIHESLEPTVRGVELPPYGDPQLSALYWDARHARVTGAAFFDWYLDYTRLRGIFLQELPAPSESGPEILDVGFGTSEIPSSLFHDGYHFVTAIDVSAESVRLAQQRRSSEQKSLQFLQMNATRMSFPDECFHAVFDKATLDTLLCSHQGAAEAYLSEVFRVLQPGGIFLLISHSGPAERLPYLLRLNSAQEAIRPWKVQVAQLPKSDGGDLDPHEGEDDRANSCFWLFLCTKPPVNSESF</sequence>
<dbReference type="SUPFAM" id="SSF53335">
    <property type="entry name" value="S-adenosyl-L-methionine-dependent methyltransferases"/>
    <property type="match status" value="1"/>
</dbReference>
<feature type="compositionally biased region" description="Basic and acidic residues" evidence="4">
    <location>
        <begin position="587"/>
        <end position="602"/>
    </location>
</feature>
<dbReference type="Pfam" id="PF08241">
    <property type="entry name" value="Methyltransf_11"/>
    <property type="match status" value="1"/>
</dbReference>
<keyword evidence="2" id="KW-0489">Methyltransferase</keyword>
<evidence type="ECO:0000259" key="5">
    <source>
        <dbReference type="Pfam" id="PF08241"/>
    </source>
</evidence>
<dbReference type="Proteomes" id="UP001642484">
    <property type="component" value="Unassembled WGS sequence"/>
</dbReference>
<dbReference type="EMBL" id="CAXAMN010022929">
    <property type="protein sequence ID" value="CAK9073848.1"/>
    <property type="molecule type" value="Genomic_DNA"/>
</dbReference>
<dbReference type="InterPro" id="IPR029063">
    <property type="entry name" value="SAM-dependent_MTases_sf"/>
</dbReference>